<sequence length="282" mass="31212">MPNSPSSSAQAARHAVAARLRELMLDAGLTGQELAARCGWHESKTSRILNARKVPSEGDIRAWCHACGADDHVPDLIATVRAVESMYMEWRRKHQRGLRRTQEQAIGEYEKTVLARVYVSNVMPGFFQTAPYATALLRSIRRFKDYDDDVTEAVAARVARGRFLHEGNHRFVVLMEEAVLRHRIGDAEVMTGQLRHLLAVMPLPSVSLGIIPFGAERAVWPLEAFYLHDNVSCTVETLTAGISITQPRELADYAKAFTELSTMAVHGNAARRLIAAAIAALA</sequence>
<dbReference type="Pfam" id="PF13560">
    <property type="entry name" value="HTH_31"/>
    <property type="match status" value="1"/>
</dbReference>
<dbReference type="CDD" id="cd00093">
    <property type="entry name" value="HTH_XRE"/>
    <property type="match status" value="1"/>
</dbReference>
<dbReference type="RefSeq" id="WP_145905113.1">
    <property type="nucleotide sequence ID" value="NZ_BAAAMZ010000012.1"/>
</dbReference>
<dbReference type="Pfam" id="PF19054">
    <property type="entry name" value="DUF5753"/>
    <property type="match status" value="1"/>
</dbReference>
<gene>
    <name evidence="2" type="ORF">FHX73_112553</name>
</gene>
<dbReference type="InterPro" id="IPR001387">
    <property type="entry name" value="Cro/C1-type_HTH"/>
</dbReference>
<dbReference type="Proteomes" id="UP000317940">
    <property type="component" value="Unassembled WGS sequence"/>
</dbReference>
<organism evidence="2 3">
    <name type="scientific">Kitasatospora viridis</name>
    <dbReference type="NCBI Taxonomy" id="281105"/>
    <lineage>
        <taxon>Bacteria</taxon>
        <taxon>Bacillati</taxon>
        <taxon>Actinomycetota</taxon>
        <taxon>Actinomycetes</taxon>
        <taxon>Kitasatosporales</taxon>
        <taxon>Streptomycetaceae</taxon>
        <taxon>Kitasatospora</taxon>
    </lineage>
</organism>
<dbReference type="AlphaFoldDB" id="A0A561UH98"/>
<proteinExistence type="predicted"/>
<dbReference type="GO" id="GO:0003677">
    <property type="term" value="F:DNA binding"/>
    <property type="evidence" value="ECO:0007669"/>
    <property type="project" value="InterPro"/>
</dbReference>
<keyword evidence="3" id="KW-1185">Reference proteome</keyword>
<name>A0A561UH98_9ACTN</name>
<dbReference type="InterPro" id="IPR043917">
    <property type="entry name" value="DUF5753"/>
</dbReference>
<dbReference type="InterPro" id="IPR010982">
    <property type="entry name" value="Lambda_DNA-bd_dom_sf"/>
</dbReference>
<feature type="domain" description="HTH cro/C1-type" evidence="1">
    <location>
        <begin position="19"/>
        <end position="74"/>
    </location>
</feature>
<protein>
    <submittedName>
        <fullName evidence="2">Helix-turn-helix protein</fullName>
    </submittedName>
</protein>
<dbReference type="SUPFAM" id="SSF47413">
    <property type="entry name" value="lambda repressor-like DNA-binding domains"/>
    <property type="match status" value="1"/>
</dbReference>
<dbReference type="Gene3D" id="1.10.260.40">
    <property type="entry name" value="lambda repressor-like DNA-binding domains"/>
    <property type="match status" value="1"/>
</dbReference>
<dbReference type="OrthoDB" id="4966777at2"/>
<dbReference type="SMART" id="SM00530">
    <property type="entry name" value="HTH_XRE"/>
    <property type="match status" value="1"/>
</dbReference>
<accession>A0A561UH98</accession>
<dbReference type="EMBL" id="VIWT01000001">
    <property type="protein sequence ID" value="TWF98731.1"/>
    <property type="molecule type" value="Genomic_DNA"/>
</dbReference>
<evidence type="ECO:0000313" key="2">
    <source>
        <dbReference type="EMBL" id="TWF98731.1"/>
    </source>
</evidence>
<reference evidence="2 3" key="1">
    <citation type="submission" date="2019-06" db="EMBL/GenBank/DDBJ databases">
        <title>Sequencing the genomes of 1000 actinobacteria strains.</title>
        <authorList>
            <person name="Klenk H.-P."/>
        </authorList>
    </citation>
    <scope>NUCLEOTIDE SEQUENCE [LARGE SCALE GENOMIC DNA]</scope>
    <source>
        <strain evidence="2 3">DSM 44826</strain>
    </source>
</reference>
<evidence type="ECO:0000259" key="1">
    <source>
        <dbReference type="SMART" id="SM00530"/>
    </source>
</evidence>
<comment type="caution">
    <text evidence="2">The sequence shown here is derived from an EMBL/GenBank/DDBJ whole genome shotgun (WGS) entry which is preliminary data.</text>
</comment>
<evidence type="ECO:0000313" key="3">
    <source>
        <dbReference type="Proteomes" id="UP000317940"/>
    </source>
</evidence>